<comment type="caution">
    <text evidence="2">The sequence shown here is derived from an EMBL/GenBank/DDBJ whole genome shotgun (WGS) entry which is preliminary data.</text>
</comment>
<dbReference type="RefSeq" id="WP_290358790.1">
    <property type="nucleotide sequence ID" value="NZ_JAUHHC010000002.1"/>
</dbReference>
<evidence type="ECO:0000256" key="1">
    <source>
        <dbReference type="SAM" id="Coils"/>
    </source>
</evidence>
<evidence type="ECO:0000313" key="2">
    <source>
        <dbReference type="EMBL" id="MDN3920494.1"/>
    </source>
</evidence>
<keyword evidence="1" id="KW-0175">Coiled coil</keyword>
<proteinExistence type="predicted"/>
<sequence length="71" mass="7730">MVTRQQDFLLEDWNLLFDAVCGRLAEGLSGTELQECLQALEQLQSEAAMAIVRLEAALARAGESPPSEHAS</sequence>
<accession>A0ABT8DUA6</accession>
<reference evidence="2 3" key="1">
    <citation type="submission" date="2023-06" db="EMBL/GenBank/DDBJ databases">
        <title>Pelomonas sp. PFR6 16S ribosomal RNA gene Genome sequencing and assembly.</title>
        <authorList>
            <person name="Woo H."/>
        </authorList>
    </citation>
    <scope>NUCLEOTIDE SEQUENCE [LARGE SCALE GENOMIC DNA]</scope>
    <source>
        <strain evidence="2 3">PFR6</strain>
    </source>
</reference>
<evidence type="ECO:0000313" key="3">
    <source>
        <dbReference type="Proteomes" id="UP001228044"/>
    </source>
</evidence>
<feature type="coiled-coil region" evidence="1">
    <location>
        <begin position="33"/>
        <end position="60"/>
    </location>
</feature>
<protein>
    <submittedName>
        <fullName evidence="2">Uncharacterized protein</fullName>
    </submittedName>
</protein>
<keyword evidence="3" id="KW-1185">Reference proteome</keyword>
<name>A0ABT8DUA6_9BURK</name>
<dbReference type="EMBL" id="JAUHHC010000002">
    <property type="protein sequence ID" value="MDN3920494.1"/>
    <property type="molecule type" value="Genomic_DNA"/>
</dbReference>
<organism evidence="2 3">
    <name type="scientific">Roseateles violae</name>
    <dbReference type="NCBI Taxonomy" id="3058042"/>
    <lineage>
        <taxon>Bacteria</taxon>
        <taxon>Pseudomonadati</taxon>
        <taxon>Pseudomonadota</taxon>
        <taxon>Betaproteobacteria</taxon>
        <taxon>Burkholderiales</taxon>
        <taxon>Sphaerotilaceae</taxon>
        <taxon>Roseateles</taxon>
    </lineage>
</organism>
<gene>
    <name evidence="2" type="ORF">QWJ38_09415</name>
</gene>
<dbReference type="Proteomes" id="UP001228044">
    <property type="component" value="Unassembled WGS sequence"/>
</dbReference>